<feature type="transmembrane region" description="Helical" evidence="1">
    <location>
        <begin position="197"/>
        <end position="214"/>
    </location>
</feature>
<evidence type="ECO:0000313" key="3">
    <source>
        <dbReference type="Proteomes" id="UP001151760"/>
    </source>
</evidence>
<accession>A0ABQ5GAL8</accession>
<evidence type="ECO:0000313" key="2">
    <source>
        <dbReference type="EMBL" id="GJT72707.1"/>
    </source>
</evidence>
<organism evidence="2 3">
    <name type="scientific">Tanacetum coccineum</name>
    <dbReference type="NCBI Taxonomy" id="301880"/>
    <lineage>
        <taxon>Eukaryota</taxon>
        <taxon>Viridiplantae</taxon>
        <taxon>Streptophyta</taxon>
        <taxon>Embryophyta</taxon>
        <taxon>Tracheophyta</taxon>
        <taxon>Spermatophyta</taxon>
        <taxon>Magnoliopsida</taxon>
        <taxon>eudicotyledons</taxon>
        <taxon>Gunneridae</taxon>
        <taxon>Pentapetalae</taxon>
        <taxon>asterids</taxon>
        <taxon>campanulids</taxon>
        <taxon>Asterales</taxon>
        <taxon>Asteraceae</taxon>
        <taxon>Asteroideae</taxon>
        <taxon>Anthemideae</taxon>
        <taxon>Anthemidinae</taxon>
        <taxon>Tanacetum</taxon>
    </lineage>
</organism>
<keyword evidence="1" id="KW-0472">Membrane</keyword>
<gene>
    <name evidence="2" type="ORF">Tco_1031993</name>
</gene>
<name>A0ABQ5GAL8_9ASTR</name>
<sequence>MEEARKLEIEFNEKEFKERGGELWLMEIEKLIHGDKWGLGDVELIIEVGDRFSKLYHLDMRVECLWDKWRWVLSEDGDFTVKELARLVEDKILHLESGGHETLWNKLVPNKRKQTPPMDVPKRLATMDMGAAQDSDTVSLYLIVRDITFAATNSIMAVSFVQLTSVFRDITVFTGSAMQVSTHCCYGIGCCIYQFDAFIYTLLMAIYFSSYCVFRGSLAQACAV</sequence>
<dbReference type="EMBL" id="BQNB010018283">
    <property type="protein sequence ID" value="GJT72707.1"/>
    <property type="molecule type" value="Genomic_DNA"/>
</dbReference>
<protein>
    <submittedName>
        <fullName evidence="2">Uncharacterized protein</fullName>
    </submittedName>
</protein>
<evidence type="ECO:0000256" key="1">
    <source>
        <dbReference type="SAM" id="Phobius"/>
    </source>
</evidence>
<reference evidence="2" key="2">
    <citation type="submission" date="2022-01" db="EMBL/GenBank/DDBJ databases">
        <authorList>
            <person name="Yamashiro T."/>
            <person name="Shiraishi A."/>
            <person name="Satake H."/>
            <person name="Nakayama K."/>
        </authorList>
    </citation>
    <scope>NUCLEOTIDE SEQUENCE</scope>
</reference>
<keyword evidence="1" id="KW-0812">Transmembrane</keyword>
<keyword evidence="3" id="KW-1185">Reference proteome</keyword>
<comment type="caution">
    <text evidence="2">The sequence shown here is derived from an EMBL/GenBank/DDBJ whole genome shotgun (WGS) entry which is preliminary data.</text>
</comment>
<dbReference type="Proteomes" id="UP001151760">
    <property type="component" value="Unassembled WGS sequence"/>
</dbReference>
<proteinExistence type="predicted"/>
<keyword evidence="1" id="KW-1133">Transmembrane helix</keyword>
<reference evidence="2" key="1">
    <citation type="journal article" date="2022" name="Int. J. Mol. Sci.">
        <title>Draft Genome of Tanacetum Coccineum: Genomic Comparison of Closely Related Tanacetum-Family Plants.</title>
        <authorList>
            <person name="Yamashiro T."/>
            <person name="Shiraishi A."/>
            <person name="Nakayama K."/>
            <person name="Satake H."/>
        </authorList>
    </citation>
    <scope>NUCLEOTIDE SEQUENCE</scope>
</reference>